<evidence type="ECO:0000313" key="1">
    <source>
        <dbReference type="EMBL" id="MFC3679979.1"/>
    </source>
</evidence>
<keyword evidence="2" id="KW-1185">Reference proteome</keyword>
<sequence length="173" mass="20027">MSIIFEHAIQRAAFCYALCRINQDHIDLWCEHNQQTFAPFSQLSRKVESYLRGELKSLPNLERFHEAFALWRDELIQDDTLAYQIAELTCSALYCAAESILDPECDDIDLLLNNVAEIYRDMESLTDNVPQLREYFADICQGLQQQLDDSSRPPLASDFFRFIDQCDASLFGL</sequence>
<name>A0ABV7VR48_9GAMM</name>
<proteinExistence type="predicted"/>
<accession>A0ABV7VR48</accession>
<dbReference type="RefSeq" id="WP_376865799.1">
    <property type="nucleotide sequence ID" value="NZ_JBHRYB010000005.1"/>
</dbReference>
<reference evidence="2" key="1">
    <citation type="journal article" date="2019" name="Int. J. Syst. Evol. Microbiol.">
        <title>The Global Catalogue of Microorganisms (GCM) 10K type strain sequencing project: providing services to taxonomists for standard genome sequencing and annotation.</title>
        <authorList>
            <consortium name="The Broad Institute Genomics Platform"/>
            <consortium name="The Broad Institute Genome Sequencing Center for Infectious Disease"/>
            <person name="Wu L."/>
            <person name="Ma J."/>
        </authorList>
    </citation>
    <scope>NUCLEOTIDE SEQUENCE [LARGE SCALE GENOMIC DNA]</scope>
    <source>
        <strain evidence="2">KCTC 42424</strain>
    </source>
</reference>
<protein>
    <submittedName>
        <fullName evidence="1">Uncharacterized protein</fullName>
    </submittedName>
</protein>
<dbReference type="EMBL" id="JBHRYB010000005">
    <property type="protein sequence ID" value="MFC3679979.1"/>
    <property type="molecule type" value="Genomic_DNA"/>
</dbReference>
<gene>
    <name evidence="1" type="ORF">ACFOMG_07615</name>
</gene>
<comment type="caution">
    <text evidence="1">The sequence shown here is derived from an EMBL/GenBank/DDBJ whole genome shotgun (WGS) entry which is preliminary data.</text>
</comment>
<dbReference type="Proteomes" id="UP001595722">
    <property type="component" value="Unassembled WGS sequence"/>
</dbReference>
<organism evidence="1 2">
    <name type="scientific">Bacterioplanoides pacificum</name>
    <dbReference type="NCBI Taxonomy" id="1171596"/>
    <lineage>
        <taxon>Bacteria</taxon>
        <taxon>Pseudomonadati</taxon>
        <taxon>Pseudomonadota</taxon>
        <taxon>Gammaproteobacteria</taxon>
        <taxon>Oceanospirillales</taxon>
        <taxon>Oceanospirillaceae</taxon>
        <taxon>Bacterioplanoides</taxon>
    </lineage>
</organism>
<evidence type="ECO:0000313" key="2">
    <source>
        <dbReference type="Proteomes" id="UP001595722"/>
    </source>
</evidence>